<keyword evidence="1" id="KW-0472">Membrane</keyword>
<comment type="caution">
    <text evidence="2">The sequence shown here is derived from an EMBL/GenBank/DDBJ whole genome shotgun (WGS) entry which is preliminary data.</text>
</comment>
<evidence type="ECO:0000313" key="2">
    <source>
        <dbReference type="EMBL" id="KAB7505220.1"/>
    </source>
</evidence>
<dbReference type="AlphaFoldDB" id="A0A5N5TIZ8"/>
<proteinExistence type="predicted"/>
<organism evidence="2 3">
    <name type="scientific">Armadillidium nasatum</name>
    <dbReference type="NCBI Taxonomy" id="96803"/>
    <lineage>
        <taxon>Eukaryota</taxon>
        <taxon>Metazoa</taxon>
        <taxon>Ecdysozoa</taxon>
        <taxon>Arthropoda</taxon>
        <taxon>Crustacea</taxon>
        <taxon>Multicrustacea</taxon>
        <taxon>Malacostraca</taxon>
        <taxon>Eumalacostraca</taxon>
        <taxon>Peracarida</taxon>
        <taxon>Isopoda</taxon>
        <taxon>Oniscidea</taxon>
        <taxon>Crinocheta</taxon>
        <taxon>Armadillidiidae</taxon>
        <taxon>Armadillidium</taxon>
    </lineage>
</organism>
<reference evidence="2 3" key="1">
    <citation type="journal article" date="2019" name="PLoS Biol.">
        <title>Sex chromosomes control vertical transmission of feminizing Wolbachia symbionts in an isopod.</title>
        <authorList>
            <person name="Becking T."/>
            <person name="Chebbi M.A."/>
            <person name="Giraud I."/>
            <person name="Moumen B."/>
            <person name="Laverre T."/>
            <person name="Caubet Y."/>
            <person name="Peccoud J."/>
            <person name="Gilbert C."/>
            <person name="Cordaux R."/>
        </authorList>
    </citation>
    <scope>NUCLEOTIDE SEQUENCE [LARGE SCALE GENOMIC DNA]</scope>
    <source>
        <strain evidence="2">ANa2</strain>
        <tissue evidence="2">Whole body excluding digestive tract and cuticle</tissue>
    </source>
</reference>
<gene>
    <name evidence="2" type="ORF">Anas_06206</name>
</gene>
<dbReference type="OrthoDB" id="2017643at2759"/>
<keyword evidence="1" id="KW-1133">Transmembrane helix</keyword>
<keyword evidence="3" id="KW-1185">Reference proteome</keyword>
<dbReference type="Proteomes" id="UP000326759">
    <property type="component" value="Unassembled WGS sequence"/>
</dbReference>
<feature type="transmembrane region" description="Helical" evidence="1">
    <location>
        <begin position="25"/>
        <end position="44"/>
    </location>
</feature>
<evidence type="ECO:0000256" key="1">
    <source>
        <dbReference type="SAM" id="Phobius"/>
    </source>
</evidence>
<dbReference type="EMBL" id="SEYY01001585">
    <property type="protein sequence ID" value="KAB7505220.1"/>
    <property type="molecule type" value="Genomic_DNA"/>
</dbReference>
<accession>A0A5N5TIZ8</accession>
<name>A0A5N5TIZ8_9CRUS</name>
<keyword evidence="1" id="KW-0812">Transmembrane</keyword>
<protein>
    <submittedName>
        <fullName evidence="2">Uncharacterized protein</fullName>
    </submittedName>
</protein>
<sequence length="176" mass="20548">MEVDYTKLDNSRCSVVWILKKYIKIYGSILIVTCIIIKIICAYATRLDIYNVSEVANLHESLGIDMNRNYSFLPKKFMICSQVGLGIVKFTKNTAFNQRELNDFNISLVDSHPNIPLFLLKPNTISTLMPDVYEIRWTGTVWQESWRNFPKFLLYSAHFDSRGYKCDEKKGNYKVH</sequence>
<evidence type="ECO:0000313" key="3">
    <source>
        <dbReference type="Proteomes" id="UP000326759"/>
    </source>
</evidence>